<dbReference type="GO" id="GO:0000725">
    <property type="term" value="P:recombinational repair"/>
    <property type="evidence" value="ECO:0007669"/>
    <property type="project" value="TreeGrafter"/>
</dbReference>
<dbReference type="GO" id="GO:0003677">
    <property type="term" value="F:DNA binding"/>
    <property type="evidence" value="ECO:0007669"/>
    <property type="project" value="InterPro"/>
</dbReference>
<dbReference type="EMBL" id="MN740029">
    <property type="protein sequence ID" value="QHT84982.1"/>
    <property type="molecule type" value="Genomic_DNA"/>
</dbReference>
<accession>A0A6C0HWW5</accession>
<dbReference type="GO" id="GO:0043138">
    <property type="term" value="F:3'-5' DNA helicase activity"/>
    <property type="evidence" value="ECO:0007669"/>
    <property type="project" value="TreeGrafter"/>
</dbReference>
<dbReference type="AlphaFoldDB" id="A0A6C0HWW5"/>
<proteinExistence type="predicted"/>
<organism evidence="1">
    <name type="scientific">viral metagenome</name>
    <dbReference type="NCBI Taxonomy" id="1070528"/>
    <lineage>
        <taxon>unclassified sequences</taxon>
        <taxon>metagenomes</taxon>
        <taxon>organismal metagenomes</taxon>
    </lineage>
</organism>
<dbReference type="Pfam" id="PF13245">
    <property type="entry name" value="AAA_19"/>
    <property type="match status" value="1"/>
</dbReference>
<dbReference type="Gene3D" id="3.40.50.300">
    <property type="entry name" value="P-loop containing nucleotide triphosphate hydrolases"/>
    <property type="match status" value="2"/>
</dbReference>
<dbReference type="SUPFAM" id="SSF52540">
    <property type="entry name" value="P-loop containing nucleoside triphosphate hydrolases"/>
    <property type="match status" value="1"/>
</dbReference>
<dbReference type="InterPro" id="IPR000212">
    <property type="entry name" value="DNA_helicase_UvrD/REP"/>
</dbReference>
<sequence length="729" mass="84375">MNYPSEEQMNIINAAKEGYNIQVDAVAGSGKTTTVLSLAHFLNEKEILQVTYNSELRLEVRTKQAKYIKEHDMKLEKLSIYTYHALGVKYYTDLAKKDIGLNKIVEENMAHNKRLPNIDIIVIDEIQDMNELYFRFIIKFLKDVYIQGGQKKNIQIITLGDKYQGLYDFKGADTRYLTYSYRIWKLFLSPHPFKIMKLTTSYRITRQIAAFINNVMLDEERLEAVKDGPNVQFIRHPDSFQSFKIIGFRLISMILSGYAKPDDIFVLAPSVKSENSPVRLIENMLVNQNIPCYVPMSETSSISSEIIKNKVIFSSFHQSKGRERKIVVVYGFDDTYFAYFNRDVPVNLCPSTLYVAATRATELLILVECSKPLPFLKYSHQELMLSDSFVDFMGDPVNVVMNESTSMRPKSPEIIRRTSPTDLIKFLDENILIKVVDLIEKDSGLFDDDLTSFPFQEVKIASVVNSHYHTFDLSEEVYDINGLAIPALFEERTSGDGSNSIKRYVKKALGPGQGQGGLGSDSSQKIHQYVLRNVELDIRTTLENHLKIVNVYISLREKLNFKVAQIKNYNWLSELEVNKILMNMSRHIKNPTDLKYEVEIINKKDDDRHVNIDYFVKQHMERIGKLRFTGIIDAISDEIIWEFKCVEELEPEHLIQVIIYAWIWKMCCEAEFGRRVFKIMNIRTAEVLVLQYNTDTIDQIMVLLLRAKYSKLTIKSDDEFVNKCLSYCD</sequence>
<dbReference type="PANTHER" id="PTHR11070">
    <property type="entry name" value="UVRD / RECB / PCRA DNA HELICASE FAMILY MEMBER"/>
    <property type="match status" value="1"/>
</dbReference>
<name>A0A6C0HWW5_9ZZZZ</name>
<evidence type="ECO:0000313" key="1">
    <source>
        <dbReference type="EMBL" id="QHT84982.1"/>
    </source>
</evidence>
<dbReference type="GO" id="GO:0005634">
    <property type="term" value="C:nucleus"/>
    <property type="evidence" value="ECO:0007669"/>
    <property type="project" value="TreeGrafter"/>
</dbReference>
<dbReference type="InterPro" id="IPR027417">
    <property type="entry name" value="P-loop_NTPase"/>
</dbReference>
<dbReference type="PANTHER" id="PTHR11070:SF66">
    <property type="entry name" value="UVRD-LIKE HELICASE C-TERMINAL DOMAIN-CONTAINING PROTEIN"/>
    <property type="match status" value="1"/>
</dbReference>
<protein>
    <submittedName>
        <fullName evidence="1">Uncharacterized protein</fullName>
    </submittedName>
</protein>
<reference evidence="1" key="1">
    <citation type="journal article" date="2020" name="Nature">
        <title>Giant virus diversity and host interactions through global metagenomics.</title>
        <authorList>
            <person name="Schulz F."/>
            <person name="Roux S."/>
            <person name="Paez-Espino D."/>
            <person name="Jungbluth S."/>
            <person name="Walsh D.A."/>
            <person name="Denef V.J."/>
            <person name="McMahon K.D."/>
            <person name="Konstantinidis K.T."/>
            <person name="Eloe-Fadrosh E.A."/>
            <person name="Kyrpides N.C."/>
            <person name="Woyke T."/>
        </authorList>
    </citation>
    <scope>NUCLEOTIDE SEQUENCE</scope>
    <source>
        <strain evidence="1">GVMAG-M-3300023184-178</strain>
    </source>
</reference>
<dbReference type="GO" id="GO:0005524">
    <property type="term" value="F:ATP binding"/>
    <property type="evidence" value="ECO:0007669"/>
    <property type="project" value="InterPro"/>
</dbReference>